<organism evidence="1 2">
    <name type="scientific">Acorus gramineus</name>
    <name type="common">Dwarf sweet flag</name>
    <dbReference type="NCBI Taxonomy" id="55184"/>
    <lineage>
        <taxon>Eukaryota</taxon>
        <taxon>Viridiplantae</taxon>
        <taxon>Streptophyta</taxon>
        <taxon>Embryophyta</taxon>
        <taxon>Tracheophyta</taxon>
        <taxon>Spermatophyta</taxon>
        <taxon>Magnoliopsida</taxon>
        <taxon>Liliopsida</taxon>
        <taxon>Acoraceae</taxon>
        <taxon>Acorus</taxon>
    </lineage>
</organism>
<gene>
    <name evidence="1" type="ORF">QJS04_geneDACA014463</name>
</gene>
<proteinExistence type="predicted"/>
<reference evidence="1" key="1">
    <citation type="journal article" date="2023" name="Nat. Commun.">
        <title>Diploid and tetraploid genomes of Acorus and the evolution of monocots.</title>
        <authorList>
            <person name="Ma L."/>
            <person name="Liu K.W."/>
            <person name="Li Z."/>
            <person name="Hsiao Y.Y."/>
            <person name="Qi Y."/>
            <person name="Fu T."/>
            <person name="Tang G.D."/>
            <person name="Zhang D."/>
            <person name="Sun W.H."/>
            <person name="Liu D.K."/>
            <person name="Li Y."/>
            <person name="Chen G.Z."/>
            <person name="Liu X.D."/>
            <person name="Liao X.Y."/>
            <person name="Jiang Y.T."/>
            <person name="Yu X."/>
            <person name="Hao Y."/>
            <person name="Huang J."/>
            <person name="Zhao X.W."/>
            <person name="Ke S."/>
            <person name="Chen Y.Y."/>
            <person name="Wu W.L."/>
            <person name="Hsu J.L."/>
            <person name="Lin Y.F."/>
            <person name="Huang M.D."/>
            <person name="Li C.Y."/>
            <person name="Huang L."/>
            <person name="Wang Z.W."/>
            <person name="Zhao X."/>
            <person name="Zhong W.Y."/>
            <person name="Peng D.H."/>
            <person name="Ahmad S."/>
            <person name="Lan S."/>
            <person name="Zhang J.S."/>
            <person name="Tsai W.C."/>
            <person name="Van de Peer Y."/>
            <person name="Liu Z.J."/>
        </authorList>
    </citation>
    <scope>NUCLEOTIDE SEQUENCE</scope>
    <source>
        <strain evidence="1">SCP</strain>
    </source>
</reference>
<evidence type="ECO:0000313" key="2">
    <source>
        <dbReference type="Proteomes" id="UP001179952"/>
    </source>
</evidence>
<dbReference type="PANTHER" id="PTHR33116:SF87">
    <property type="entry name" value="OS01G0158850 PROTEIN"/>
    <property type="match status" value="1"/>
</dbReference>
<keyword evidence="2" id="KW-1185">Reference proteome</keyword>
<dbReference type="Proteomes" id="UP001179952">
    <property type="component" value="Unassembled WGS sequence"/>
</dbReference>
<evidence type="ECO:0000313" key="1">
    <source>
        <dbReference type="EMBL" id="KAK1278996.1"/>
    </source>
</evidence>
<dbReference type="PANTHER" id="PTHR33116">
    <property type="entry name" value="REVERSE TRANSCRIPTASE ZINC-BINDING DOMAIN-CONTAINING PROTEIN-RELATED-RELATED"/>
    <property type="match status" value="1"/>
</dbReference>
<reference evidence="1" key="2">
    <citation type="submission" date="2023-06" db="EMBL/GenBank/DDBJ databases">
        <authorList>
            <person name="Ma L."/>
            <person name="Liu K.-W."/>
            <person name="Li Z."/>
            <person name="Hsiao Y.-Y."/>
            <person name="Qi Y."/>
            <person name="Fu T."/>
            <person name="Tang G."/>
            <person name="Zhang D."/>
            <person name="Sun W.-H."/>
            <person name="Liu D.-K."/>
            <person name="Li Y."/>
            <person name="Chen G.-Z."/>
            <person name="Liu X.-D."/>
            <person name="Liao X.-Y."/>
            <person name="Jiang Y.-T."/>
            <person name="Yu X."/>
            <person name="Hao Y."/>
            <person name="Huang J."/>
            <person name="Zhao X.-W."/>
            <person name="Ke S."/>
            <person name="Chen Y.-Y."/>
            <person name="Wu W.-L."/>
            <person name="Hsu J.-L."/>
            <person name="Lin Y.-F."/>
            <person name="Huang M.-D."/>
            <person name="Li C.-Y."/>
            <person name="Huang L."/>
            <person name="Wang Z.-W."/>
            <person name="Zhao X."/>
            <person name="Zhong W.-Y."/>
            <person name="Peng D.-H."/>
            <person name="Ahmad S."/>
            <person name="Lan S."/>
            <person name="Zhang J.-S."/>
            <person name="Tsai W.-C."/>
            <person name="Van De Peer Y."/>
            <person name="Liu Z.-J."/>
        </authorList>
    </citation>
    <scope>NUCLEOTIDE SEQUENCE</scope>
    <source>
        <strain evidence="1">SCP</strain>
        <tissue evidence="1">Leaves</tissue>
    </source>
</reference>
<protein>
    <submittedName>
        <fullName evidence="1">Uncharacterized protein</fullName>
    </submittedName>
</protein>
<dbReference type="EMBL" id="JAUJYN010000002">
    <property type="protein sequence ID" value="KAK1278996.1"/>
    <property type="molecule type" value="Genomic_DNA"/>
</dbReference>
<dbReference type="AlphaFoldDB" id="A0AAV9BQI4"/>
<sequence length="308" mass="34681">MPGINVDSAELDRLAHIFQCHTSEFPICHLGLPLHLGKFLKSEWSPLIERFEQRLEGWKGNLLSSGGRVILLQAVLSNLPIFFLSLFKIPKGVLARINAIRKRFLWSGPVRQRKKGRPALGRDSSSKCSGGLGILNLEDINRALLSKWKWRWVSNHSLIWRGVIEARYRYSIQQIDHFPRGASRPSQIWAGILNATANFQEIIRWKVGNGERIRLWKDVWIGDYSFEVSFPDLFSLAANQDCTVNQCWVVDHTGGHWVVCLRCAPSADEADLLLALTRELQGTVLVEGKGDNALVTPKGGRPRDAASV</sequence>
<comment type="caution">
    <text evidence="1">The sequence shown here is derived from an EMBL/GenBank/DDBJ whole genome shotgun (WGS) entry which is preliminary data.</text>
</comment>
<name>A0AAV9BQI4_ACOGR</name>
<accession>A0AAV9BQI4</accession>